<dbReference type="NCBIfam" id="NF046112">
    <property type="entry name" value="MSMEG_6209_Nter"/>
    <property type="match status" value="1"/>
</dbReference>
<dbReference type="AlphaFoldDB" id="A0A100VWY2"/>
<dbReference type="EMBL" id="BCSX01000019">
    <property type="protein sequence ID" value="GAS87532.1"/>
    <property type="molecule type" value="Genomic_DNA"/>
</dbReference>
<dbReference type="Gene3D" id="1.10.8.1060">
    <property type="entry name" value="Corynebacterium glutamicum thioredoxin-dependent arsenate reductase, N-terminal domain"/>
    <property type="match status" value="1"/>
</dbReference>
<proteinExistence type="predicted"/>
<dbReference type="Proteomes" id="UP000069620">
    <property type="component" value="Unassembled WGS sequence"/>
</dbReference>
<sequence length="65" mass="7261">MLGKNERELVADVEERLVKRFAEVPPARVSTAVLAAHTRFQDSSVRDFIPLLVERRVSAELAALS</sequence>
<keyword evidence="2" id="KW-1185">Reference proteome</keyword>
<evidence type="ECO:0000313" key="1">
    <source>
        <dbReference type="EMBL" id="GAS87532.1"/>
    </source>
</evidence>
<comment type="caution">
    <text evidence="1">The sequence shown here is derived from an EMBL/GenBank/DDBJ whole genome shotgun (WGS) entry which is preliminary data.</text>
</comment>
<name>A0A100VWY2_9MYCO</name>
<reference evidence="2" key="1">
    <citation type="journal article" date="2016" name="Genome Announc.">
        <title>Draft Genome Sequences of Five Rapidly Growing Mycobacterium Species, M. thermoresistibile, M. fortuitum subsp. acetamidolyticum, M. canariasense, M. brisbanense, and M. novocastrense.</title>
        <authorList>
            <person name="Katahira K."/>
            <person name="Ogura Y."/>
            <person name="Gotoh Y."/>
            <person name="Hayashi T."/>
        </authorList>
    </citation>
    <scope>NUCLEOTIDE SEQUENCE [LARGE SCALE GENOMIC DNA]</scope>
    <source>
        <strain evidence="2">JCM15654</strain>
    </source>
</reference>
<reference evidence="2" key="2">
    <citation type="submission" date="2016-02" db="EMBL/GenBank/DDBJ databases">
        <title>Draft genome sequence of five rapidly growing Mycobacterium species.</title>
        <authorList>
            <person name="Katahira K."/>
            <person name="Gotou Y."/>
            <person name="Iida K."/>
            <person name="Ogura Y."/>
            <person name="Hayashi T."/>
        </authorList>
    </citation>
    <scope>NUCLEOTIDE SEQUENCE [LARGE SCALE GENOMIC DNA]</scope>
    <source>
        <strain evidence="2">JCM15654</strain>
    </source>
</reference>
<gene>
    <name evidence="1" type="ORF">RMCB_1628</name>
</gene>
<protein>
    <submittedName>
        <fullName evidence="1">Uncharacterized protein</fullName>
    </submittedName>
</protein>
<evidence type="ECO:0000313" key="2">
    <source>
        <dbReference type="Proteomes" id="UP000069620"/>
    </source>
</evidence>
<dbReference type="RefSeq" id="WP_062828386.1">
    <property type="nucleotide sequence ID" value="NZ_BCSX01000019.1"/>
</dbReference>
<dbReference type="OrthoDB" id="4277148at2"/>
<organism evidence="1 2">
    <name type="scientific">Mycolicibacterium brisbanense</name>
    <dbReference type="NCBI Taxonomy" id="146020"/>
    <lineage>
        <taxon>Bacteria</taxon>
        <taxon>Bacillati</taxon>
        <taxon>Actinomycetota</taxon>
        <taxon>Actinomycetes</taxon>
        <taxon>Mycobacteriales</taxon>
        <taxon>Mycobacteriaceae</taxon>
        <taxon>Mycolicibacterium</taxon>
    </lineage>
</organism>
<dbReference type="STRING" id="146020.RMCB_1628"/>
<accession>A0A100VWY2</accession>